<dbReference type="InterPro" id="IPR002104">
    <property type="entry name" value="Integrase_catalytic"/>
</dbReference>
<dbReference type="EMBL" id="VCQU01000014">
    <property type="protein sequence ID" value="NMN99020.1"/>
    <property type="molecule type" value="Genomic_DNA"/>
</dbReference>
<sequence length="399" mass="44107">MSGTPRRKPGRMGGFVSGFRKCLEEQGYTPSTIRNMLKDVDTLGLWMQEHDLQPSGLSEAVVAEFYNYRVAIGRRKVASVKSFAPLLRFLREQGVIGDSARSVSPVDRMLVDYRQWLVAERGLAEATIIRYEKLARRFLLEHMLGEQTELGALGGADVVSFLLRETDRASVGAAKGHVAELRSVLKFLFVRGLTPRLLTTTVPPVAGWRDTGIPRALPAGHVQRLLDSCDRADPVQARDYAILMLLARLGLRSIEVARLELGDIDWRGGRLVLRGKASREDGMPLPADVGAALAAYLADARPTTPLRSVFVTCKAPLRGIRPDLVHDVTRRACDRAGLPHAGAHRLRHTVATEMLRRGVKLIDIGQVLRHRDLATTAIYAKVDLATLRSIAQPWPGDQR</sequence>
<dbReference type="InterPro" id="IPR050090">
    <property type="entry name" value="Tyrosine_recombinase_XerCD"/>
</dbReference>
<keyword evidence="7" id="KW-1185">Reference proteome</keyword>
<evidence type="ECO:0000256" key="2">
    <source>
        <dbReference type="ARBA" id="ARBA00023172"/>
    </source>
</evidence>
<dbReference type="InterPro" id="IPR013762">
    <property type="entry name" value="Integrase-like_cat_sf"/>
</dbReference>
<evidence type="ECO:0000313" key="7">
    <source>
        <dbReference type="Proteomes" id="UP000535543"/>
    </source>
</evidence>
<dbReference type="PROSITE" id="PS51898">
    <property type="entry name" value="TYR_RECOMBINASE"/>
    <property type="match status" value="1"/>
</dbReference>
<dbReference type="SUPFAM" id="SSF56349">
    <property type="entry name" value="DNA breaking-rejoining enzymes"/>
    <property type="match status" value="1"/>
</dbReference>
<organism evidence="6 7">
    <name type="scientific">Antrihabitans stalactiti</name>
    <dbReference type="NCBI Taxonomy" id="2584121"/>
    <lineage>
        <taxon>Bacteria</taxon>
        <taxon>Bacillati</taxon>
        <taxon>Actinomycetota</taxon>
        <taxon>Actinomycetes</taxon>
        <taxon>Mycobacteriales</taxon>
        <taxon>Nocardiaceae</taxon>
        <taxon>Antrihabitans</taxon>
    </lineage>
</organism>
<dbReference type="PANTHER" id="PTHR30349:SF90">
    <property type="entry name" value="TYROSINE RECOMBINASE XERD"/>
    <property type="match status" value="1"/>
</dbReference>
<reference evidence="6 7" key="1">
    <citation type="submission" date="2019-05" db="EMBL/GenBank/DDBJ databases">
        <authorList>
            <person name="Lee S.D."/>
        </authorList>
    </citation>
    <scope>NUCLEOTIDE SEQUENCE [LARGE SCALE GENOMIC DNA]</scope>
    <source>
        <strain evidence="6 7">YC2-7</strain>
    </source>
</reference>
<keyword evidence="1 3" id="KW-0238">DNA-binding</keyword>
<protein>
    <submittedName>
        <fullName evidence="6">Integrase</fullName>
    </submittedName>
</protein>
<evidence type="ECO:0000256" key="3">
    <source>
        <dbReference type="PROSITE-ProRule" id="PRU01248"/>
    </source>
</evidence>
<evidence type="ECO:0000259" key="5">
    <source>
        <dbReference type="PROSITE" id="PS51900"/>
    </source>
</evidence>
<dbReference type="PROSITE" id="PS51900">
    <property type="entry name" value="CB"/>
    <property type="match status" value="1"/>
</dbReference>
<dbReference type="InterPro" id="IPR044068">
    <property type="entry name" value="CB"/>
</dbReference>
<accession>A0A848KRW3</accession>
<gene>
    <name evidence="6" type="ORF">FGL95_28700</name>
</gene>
<name>A0A848KRW3_9NOCA</name>
<dbReference type="AlphaFoldDB" id="A0A848KRW3"/>
<dbReference type="Pfam" id="PF00589">
    <property type="entry name" value="Phage_integrase"/>
    <property type="match status" value="1"/>
</dbReference>
<proteinExistence type="predicted"/>
<keyword evidence="2" id="KW-0233">DNA recombination</keyword>
<evidence type="ECO:0000259" key="4">
    <source>
        <dbReference type="PROSITE" id="PS51898"/>
    </source>
</evidence>
<dbReference type="PANTHER" id="PTHR30349">
    <property type="entry name" value="PHAGE INTEGRASE-RELATED"/>
    <property type="match status" value="1"/>
</dbReference>
<evidence type="ECO:0000313" key="6">
    <source>
        <dbReference type="EMBL" id="NMN99020.1"/>
    </source>
</evidence>
<dbReference type="GO" id="GO:0003677">
    <property type="term" value="F:DNA binding"/>
    <property type="evidence" value="ECO:0007669"/>
    <property type="project" value="UniProtKB-UniRule"/>
</dbReference>
<dbReference type="InterPro" id="IPR011010">
    <property type="entry name" value="DNA_brk_join_enz"/>
</dbReference>
<dbReference type="Gene3D" id="1.10.443.10">
    <property type="entry name" value="Intergrase catalytic core"/>
    <property type="match status" value="1"/>
</dbReference>
<dbReference type="RefSeq" id="WP_169593918.1">
    <property type="nucleotide sequence ID" value="NZ_VCQU01000014.1"/>
</dbReference>
<dbReference type="GO" id="GO:0015074">
    <property type="term" value="P:DNA integration"/>
    <property type="evidence" value="ECO:0007669"/>
    <property type="project" value="InterPro"/>
</dbReference>
<feature type="domain" description="Core-binding (CB)" evidence="5">
    <location>
        <begin position="104"/>
        <end position="189"/>
    </location>
</feature>
<dbReference type="GO" id="GO:0006310">
    <property type="term" value="P:DNA recombination"/>
    <property type="evidence" value="ECO:0007669"/>
    <property type="project" value="UniProtKB-KW"/>
</dbReference>
<reference evidence="6 7" key="2">
    <citation type="submission" date="2020-06" db="EMBL/GenBank/DDBJ databases">
        <title>Antribacter stalactiti gen. nov., sp. nov., a new member of the family Nacardiaceae isolated from a cave.</title>
        <authorList>
            <person name="Kim I.S."/>
        </authorList>
    </citation>
    <scope>NUCLEOTIDE SEQUENCE [LARGE SCALE GENOMIC DNA]</scope>
    <source>
        <strain evidence="6 7">YC2-7</strain>
    </source>
</reference>
<evidence type="ECO:0000256" key="1">
    <source>
        <dbReference type="ARBA" id="ARBA00023125"/>
    </source>
</evidence>
<comment type="caution">
    <text evidence="6">The sequence shown here is derived from an EMBL/GenBank/DDBJ whole genome shotgun (WGS) entry which is preliminary data.</text>
</comment>
<feature type="domain" description="Tyr recombinase" evidence="4">
    <location>
        <begin position="212"/>
        <end position="392"/>
    </location>
</feature>
<dbReference type="Proteomes" id="UP000535543">
    <property type="component" value="Unassembled WGS sequence"/>
</dbReference>